<protein>
    <recommendedName>
        <fullName evidence="4">Transposase zinc-ribbon domain-containing protein</fullName>
    </recommendedName>
</protein>
<comment type="caution">
    <text evidence="2">The sequence shown here is derived from an EMBL/GenBank/DDBJ whole genome shotgun (WGS) entry which is preliminary data.</text>
</comment>
<keyword evidence="3" id="KW-1185">Reference proteome</keyword>
<dbReference type="AlphaFoldDB" id="A0AAV9ZJ69"/>
<name>A0AAV9ZJ69_9AGAR</name>
<dbReference type="EMBL" id="JAWWNJ010000147">
    <property type="protein sequence ID" value="KAK6983819.1"/>
    <property type="molecule type" value="Genomic_DNA"/>
</dbReference>
<feature type="compositionally biased region" description="Low complexity" evidence="1">
    <location>
        <begin position="29"/>
        <end position="44"/>
    </location>
</feature>
<evidence type="ECO:0008006" key="4">
    <source>
        <dbReference type="Google" id="ProtNLM"/>
    </source>
</evidence>
<proteinExistence type="predicted"/>
<dbReference type="SUPFAM" id="SSF57850">
    <property type="entry name" value="RING/U-box"/>
    <property type="match status" value="1"/>
</dbReference>
<dbReference type="Proteomes" id="UP001362999">
    <property type="component" value="Unassembled WGS sequence"/>
</dbReference>
<evidence type="ECO:0000256" key="1">
    <source>
        <dbReference type="SAM" id="MobiDB-lite"/>
    </source>
</evidence>
<gene>
    <name evidence="2" type="ORF">R3P38DRAFT_2807751</name>
</gene>
<evidence type="ECO:0000313" key="3">
    <source>
        <dbReference type="Proteomes" id="UP001362999"/>
    </source>
</evidence>
<sequence length="171" mass="18517">MVASTSTSTAAGQPVQSTSNASNAGIRSGRPAARNNAAPAGNAAPQTVPMTIEEHFARFGALTHEARIAGAEDFIVGRRPAKCRITLDDADEAFRCPICHCLQTYPVRIWLKRNFSCPMCTRVMLTAPFPVPAVNGMIEARFPEAQHPVKYTVNWGKLWAGITFPTITVYA</sequence>
<evidence type="ECO:0000313" key="2">
    <source>
        <dbReference type="EMBL" id="KAK6983819.1"/>
    </source>
</evidence>
<feature type="compositionally biased region" description="Polar residues" evidence="1">
    <location>
        <begin position="1"/>
        <end position="25"/>
    </location>
</feature>
<accession>A0AAV9ZJ69</accession>
<feature type="region of interest" description="Disordered" evidence="1">
    <location>
        <begin position="1"/>
        <end position="44"/>
    </location>
</feature>
<reference evidence="2 3" key="1">
    <citation type="journal article" date="2024" name="J Genomics">
        <title>Draft genome sequencing and assembly of Favolaschia claudopus CIRM-BRFM 2984 isolated from oak limbs.</title>
        <authorList>
            <person name="Navarro D."/>
            <person name="Drula E."/>
            <person name="Chaduli D."/>
            <person name="Cazenave R."/>
            <person name="Ahrendt S."/>
            <person name="Wang J."/>
            <person name="Lipzen A."/>
            <person name="Daum C."/>
            <person name="Barry K."/>
            <person name="Grigoriev I.V."/>
            <person name="Favel A."/>
            <person name="Rosso M.N."/>
            <person name="Martin F."/>
        </authorList>
    </citation>
    <scope>NUCLEOTIDE SEQUENCE [LARGE SCALE GENOMIC DNA]</scope>
    <source>
        <strain evidence="2 3">CIRM-BRFM 2984</strain>
    </source>
</reference>
<organism evidence="2 3">
    <name type="scientific">Favolaschia claudopus</name>
    <dbReference type="NCBI Taxonomy" id="2862362"/>
    <lineage>
        <taxon>Eukaryota</taxon>
        <taxon>Fungi</taxon>
        <taxon>Dikarya</taxon>
        <taxon>Basidiomycota</taxon>
        <taxon>Agaricomycotina</taxon>
        <taxon>Agaricomycetes</taxon>
        <taxon>Agaricomycetidae</taxon>
        <taxon>Agaricales</taxon>
        <taxon>Marasmiineae</taxon>
        <taxon>Mycenaceae</taxon>
        <taxon>Favolaschia</taxon>
    </lineage>
</organism>